<protein>
    <submittedName>
        <fullName evidence="4">Uncharacterized protein</fullName>
    </submittedName>
</protein>
<evidence type="ECO:0000256" key="2">
    <source>
        <dbReference type="SAM" id="MobiDB-lite"/>
    </source>
</evidence>
<keyword evidence="1" id="KW-0175">Coiled coil</keyword>
<sequence length="232" mass="26724">MGNKYTDSSNFASDASTTSTGEESSKYLIENIENLNNKFEKFSKVFSQLVRDSTDKISKIEVEQRNTQDLIDELRRDKHNLIEVMGIFVGIFTFLSIEIQILKTVTDFLRIAGLSIITFSGITFFLITLFIFGERWINKETNFVGLKRFYFISIIALLVGISLVAVGDYNNPAAIKNEQNFVKLKQVVEENKTLLSELQSNINSLNIKIDENLNRKKKIRFPIKYFLFIFLT</sequence>
<feature type="transmembrane region" description="Helical" evidence="3">
    <location>
        <begin position="149"/>
        <end position="167"/>
    </location>
</feature>
<organism evidence="4 5">
    <name type="scientific">Legionella pneumophila subsp. pneumophila</name>
    <dbReference type="NCBI Taxonomy" id="91891"/>
    <lineage>
        <taxon>Bacteria</taxon>
        <taxon>Pseudomonadati</taxon>
        <taxon>Pseudomonadota</taxon>
        <taxon>Gammaproteobacteria</taxon>
        <taxon>Legionellales</taxon>
        <taxon>Legionellaceae</taxon>
        <taxon>Legionella</taxon>
    </lineage>
</organism>
<comment type="caution">
    <text evidence="4">The sequence shown here is derived from an EMBL/GenBank/DDBJ whole genome shotgun (WGS) entry which is preliminary data.</text>
</comment>
<reference evidence="4 5" key="1">
    <citation type="submission" date="2018-08" db="EMBL/GenBank/DDBJ databases">
        <title>Genome Sequences of Legionella pneumophila subsp. pneumophila Isolates, Recovered from a Drinking Water System in a Large Builging.</title>
        <authorList>
            <person name="Gomez-Alvarez V."/>
            <person name="Boczek L."/>
            <person name="King D."/>
            <person name="Pemberton A."/>
            <person name="Pfaller S."/>
            <person name="Rodgers M."/>
            <person name="Santodomingo J."/>
            <person name="Revetta R."/>
        </authorList>
    </citation>
    <scope>NUCLEOTIDE SEQUENCE [LARGE SCALE GENOMIC DNA]</scope>
    <source>
        <strain evidence="4 5">L01C.1</strain>
    </source>
</reference>
<dbReference type="EMBL" id="QWDR01000001">
    <property type="protein sequence ID" value="RJY34693.1"/>
    <property type="molecule type" value="Genomic_DNA"/>
</dbReference>
<proteinExistence type="predicted"/>
<evidence type="ECO:0000313" key="5">
    <source>
        <dbReference type="Proteomes" id="UP000277145"/>
    </source>
</evidence>
<feature type="region of interest" description="Disordered" evidence="2">
    <location>
        <begin position="1"/>
        <end position="23"/>
    </location>
</feature>
<evidence type="ECO:0000256" key="1">
    <source>
        <dbReference type="SAM" id="Coils"/>
    </source>
</evidence>
<feature type="transmembrane region" description="Helical" evidence="3">
    <location>
        <begin position="108"/>
        <end position="137"/>
    </location>
</feature>
<feature type="compositionally biased region" description="Polar residues" evidence="2">
    <location>
        <begin position="1"/>
        <end position="22"/>
    </location>
</feature>
<evidence type="ECO:0000313" key="4">
    <source>
        <dbReference type="EMBL" id="RJY34693.1"/>
    </source>
</evidence>
<evidence type="ECO:0000256" key="3">
    <source>
        <dbReference type="SAM" id="Phobius"/>
    </source>
</evidence>
<feature type="transmembrane region" description="Helical" evidence="3">
    <location>
        <begin position="81"/>
        <end position="102"/>
    </location>
</feature>
<keyword evidence="3" id="KW-1133">Transmembrane helix</keyword>
<accession>A0A3A6UGY1</accession>
<dbReference type="RefSeq" id="WP_015961536.1">
    <property type="nucleotide sequence ID" value="NZ_CP021281.1"/>
</dbReference>
<keyword evidence="3" id="KW-0812">Transmembrane</keyword>
<gene>
    <name evidence="4" type="ORF">D1H98_07955</name>
</gene>
<feature type="coiled-coil region" evidence="1">
    <location>
        <begin position="188"/>
        <end position="215"/>
    </location>
</feature>
<dbReference type="AlphaFoldDB" id="A0A3A6UGY1"/>
<keyword evidence="3" id="KW-0472">Membrane</keyword>
<name>A0A3A6UGY1_LEGPN</name>
<dbReference type="Proteomes" id="UP000277145">
    <property type="component" value="Unassembled WGS sequence"/>
</dbReference>